<feature type="transmembrane region" description="Helical" evidence="1">
    <location>
        <begin position="208"/>
        <end position="226"/>
    </location>
</feature>
<comment type="caution">
    <text evidence="3">The sequence shown here is derived from an EMBL/GenBank/DDBJ whole genome shotgun (WGS) entry which is preliminary data.</text>
</comment>
<dbReference type="AlphaFoldDB" id="A0A5M3Q4X1"/>
<feature type="transmembrane region" description="Helical" evidence="1">
    <location>
        <begin position="91"/>
        <end position="108"/>
    </location>
</feature>
<dbReference type="GO" id="GO:0016747">
    <property type="term" value="F:acyltransferase activity, transferring groups other than amino-acyl groups"/>
    <property type="evidence" value="ECO:0007669"/>
    <property type="project" value="InterPro"/>
</dbReference>
<gene>
    <name evidence="3" type="ORF">MSSD14B_38230</name>
</gene>
<feature type="transmembrane region" description="Helical" evidence="1">
    <location>
        <begin position="128"/>
        <end position="147"/>
    </location>
</feature>
<name>A0A5M3Q4X1_9GAMM</name>
<proteinExistence type="predicted"/>
<dbReference type="Pfam" id="PF01757">
    <property type="entry name" value="Acyl_transf_3"/>
    <property type="match status" value="1"/>
</dbReference>
<sequence>MMTNRSEIESLTWLRGLAALSVVVSHSMQALNVRYHPADELPGFGALHILSLGSLGVALFFVLSGCTLTLSNSELSISSRQALTGFYAKRFLRIWPAYAVALLAYLTFTPLFRSLYGQQLGHWVENQFFTPASLTDLMMYMGLVFNITGPPELYNNAFWSLPVEFQYYLMFPLFLLSIRVLSIFGPVLIAGILFFVGRSGILPLDSNLVLVLGFTFAAGMVLGHVYTRWSFRLSRAPALLMITAITALASLMSNDIVPIEVYRFIPSEWVFYGLCGVALVSILLFSNIQLPDPFRKPALYLGKISYSLYLYHNLLIAVSVLGLIHYEIQGDWTRTLWVCSWAFGGSLALAAISYRWIEEPAIRFGKRMNRAKLNRSQDGLAPTPSKTR</sequence>
<evidence type="ECO:0000313" key="4">
    <source>
        <dbReference type="Proteomes" id="UP000387223"/>
    </source>
</evidence>
<feature type="transmembrane region" description="Helical" evidence="1">
    <location>
        <begin position="238"/>
        <end position="257"/>
    </location>
</feature>
<feature type="transmembrane region" description="Helical" evidence="1">
    <location>
        <begin position="308"/>
        <end position="328"/>
    </location>
</feature>
<dbReference type="GO" id="GO:0000271">
    <property type="term" value="P:polysaccharide biosynthetic process"/>
    <property type="evidence" value="ECO:0007669"/>
    <property type="project" value="TreeGrafter"/>
</dbReference>
<keyword evidence="3" id="KW-0808">Transferase</keyword>
<feature type="transmembrane region" description="Helical" evidence="1">
    <location>
        <begin position="269"/>
        <end position="288"/>
    </location>
</feature>
<keyword evidence="1" id="KW-1133">Transmembrane helix</keyword>
<feature type="transmembrane region" description="Helical" evidence="1">
    <location>
        <begin position="168"/>
        <end position="196"/>
    </location>
</feature>
<accession>A0A5M3Q4X1</accession>
<dbReference type="Proteomes" id="UP000387223">
    <property type="component" value="Unassembled WGS sequence"/>
</dbReference>
<dbReference type="PANTHER" id="PTHR23028">
    <property type="entry name" value="ACETYLTRANSFERASE"/>
    <property type="match status" value="1"/>
</dbReference>
<evidence type="ECO:0000313" key="3">
    <source>
        <dbReference type="EMBL" id="GBO90155.1"/>
    </source>
</evidence>
<organism evidence="3 4">
    <name type="scientific">Marinobacter salsuginis</name>
    <dbReference type="NCBI Taxonomy" id="418719"/>
    <lineage>
        <taxon>Bacteria</taxon>
        <taxon>Pseudomonadati</taxon>
        <taxon>Pseudomonadota</taxon>
        <taxon>Gammaproteobacteria</taxon>
        <taxon>Pseudomonadales</taxon>
        <taxon>Marinobacteraceae</taxon>
        <taxon>Marinobacter</taxon>
    </lineage>
</organism>
<keyword evidence="1" id="KW-0812">Transmembrane</keyword>
<reference evidence="3 4" key="1">
    <citation type="journal article" date="2019" name="J. Gen. Appl. Microbiol.">
        <title>Aerobic degradation of cis-dichloroethene by the marine bacterium Marinobacter salsuginis strain 5N-3.</title>
        <authorList>
            <person name="Inoue Y."/>
            <person name="Fukunaga Y."/>
            <person name="Katsumata H."/>
            <person name="Ohji S."/>
            <person name="Hosoyama A."/>
            <person name="Mori K."/>
            <person name="Ando K."/>
        </authorList>
    </citation>
    <scope>NUCLEOTIDE SEQUENCE [LARGE SCALE GENOMIC DNA]</scope>
    <source>
        <strain evidence="3 4">NBRC 109114</strain>
    </source>
</reference>
<dbReference type="InterPro" id="IPR002656">
    <property type="entry name" value="Acyl_transf_3_dom"/>
</dbReference>
<dbReference type="PANTHER" id="PTHR23028:SF53">
    <property type="entry name" value="ACYL_TRANSF_3 DOMAIN-CONTAINING PROTEIN"/>
    <property type="match status" value="1"/>
</dbReference>
<evidence type="ECO:0000256" key="1">
    <source>
        <dbReference type="SAM" id="Phobius"/>
    </source>
</evidence>
<feature type="domain" description="Acyltransferase 3" evidence="2">
    <location>
        <begin position="9"/>
        <end position="350"/>
    </location>
</feature>
<evidence type="ECO:0000259" key="2">
    <source>
        <dbReference type="Pfam" id="PF01757"/>
    </source>
</evidence>
<protein>
    <submittedName>
        <fullName evidence="3">Acyltransferase</fullName>
    </submittedName>
</protein>
<dbReference type="InterPro" id="IPR050879">
    <property type="entry name" value="Acyltransferase_3"/>
</dbReference>
<keyword evidence="3" id="KW-0012">Acyltransferase</keyword>
<feature type="transmembrane region" description="Helical" evidence="1">
    <location>
        <begin position="46"/>
        <end position="70"/>
    </location>
</feature>
<keyword evidence="1" id="KW-0472">Membrane</keyword>
<dbReference type="EMBL" id="BGZI01000034">
    <property type="protein sequence ID" value="GBO90155.1"/>
    <property type="molecule type" value="Genomic_DNA"/>
</dbReference>
<feature type="transmembrane region" description="Helical" evidence="1">
    <location>
        <begin position="334"/>
        <end position="357"/>
    </location>
</feature>
<dbReference type="GO" id="GO:0016020">
    <property type="term" value="C:membrane"/>
    <property type="evidence" value="ECO:0007669"/>
    <property type="project" value="TreeGrafter"/>
</dbReference>